<gene>
    <name evidence="1" type="ORF">NCTC13038_00906</name>
</gene>
<sequence length="43" mass="4693">MQNSSIMALALALRNVEAGQAVKIPAMSGQQLRQLLAWLEALR</sequence>
<organism evidence="1 2">
    <name type="scientific">Raoultella terrigena</name>
    <name type="common">Klebsiella terrigena</name>
    <dbReference type="NCBI Taxonomy" id="577"/>
    <lineage>
        <taxon>Bacteria</taxon>
        <taxon>Pseudomonadati</taxon>
        <taxon>Pseudomonadota</taxon>
        <taxon>Gammaproteobacteria</taxon>
        <taxon>Enterobacterales</taxon>
        <taxon>Enterobacteriaceae</taxon>
        <taxon>Klebsiella/Raoultella group</taxon>
        <taxon>Raoultella</taxon>
    </lineage>
</organism>
<protein>
    <submittedName>
        <fullName evidence="1">Uncharacterized protein</fullName>
    </submittedName>
</protein>
<accession>A0A485B2T2</accession>
<dbReference type="EMBL" id="CAADJG010000002">
    <property type="protein sequence ID" value="VFS66742.1"/>
    <property type="molecule type" value="Genomic_DNA"/>
</dbReference>
<reference evidence="1 2" key="1">
    <citation type="submission" date="2019-03" db="EMBL/GenBank/DDBJ databases">
        <authorList>
            <consortium name="Pathogen Informatics"/>
        </authorList>
    </citation>
    <scope>NUCLEOTIDE SEQUENCE [LARGE SCALE GENOMIC DNA]</scope>
    <source>
        <strain evidence="1 2">NCTC13038</strain>
    </source>
</reference>
<dbReference type="RefSeq" id="WP_255313533.1">
    <property type="nucleotide sequence ID" value="NZ_BJNO01000014.1"/>
</dbReference>
<proteinExistence type="predicted"/>
<evidence type="ECO:0000313" key="2">
    <source>
        <dbReference type="Proteomes" id="UP000332594"/>
    </source>
</evidence>
<evidence type="ECO:0000313" key="1">
    <source>
        <dbReference type="EMBL" id="VFS66742.1"/>
    </source>
</evidence>
<dbReference type="Proteomes" id="UP000332594">
    <property type="component" value="Unassembled WGS sequence"/>
</dbReference>
<dbReference type="AlphaFoldDB" id="A0A485B2T2"/>
<name>A0A485B2T2_RAOTE</name>